<reference evidence="2" key="1">
    <citation type="journal article" date="2020" name="Nature">
        <title>Giant virus diversity and host interactions through global metagenomics.</title>
        <authorList>
            <person name="Schulz F."/>
            <person name="Roux S."/>
            <person name="Paez-Espino D."/>
            <person name="Jungbluth S."/>
            <person name="Walsh D.A."/>
            <person name="Denef V.J."/>
            <person name="McMahon K.D."/>
            <person name="Konstantinidis K.T."/>
            <person name="Eloe-Fadrosh E.A."/>
            <person name="Kyrpides N.C."/>
            <person name="Woyke T."/>
        </authorList>
    </citation>
    <scope>NUCLEOTIDE SEQUENCE</scope>
    <source>
        <strain evidence="2">GVMAG-M-3300025880-76</strain>
    </source>
</reference>
<protein>
    <submittedName>
        <fullName evidence="2">Uncharacterized protein</fullName>
    </submittedName>
</protein>
<dbReference type="AlphaFoldDB" id="A0A6C0JA57"/>
<proteinExistence type="predicted"/>
<name>A0A6C0JA57_9ZZZZ</name>
<feature type="region of interest" description="Disordered" evidence="1">
    <location>
        <begin position="1"/>
        <end position="21"/>
    </location>
</feature>
<evidence type="ECO:0000313" key="2">
    <source>
        <dbReference type="EMBL" id="QHU02509.1"/>
    </source>
</evidence>
<dbReference type="EMBL" id="MN740360">
    <property type="protein sequence ID" value="QHU02509.1"/>
    <property type="molecule type" value="Genomic_DNA"/>
</dbReference>
<sequence>MFFSPVNKTGNVIPKQDSGMRTERLKRDAMNQGKMNNSVVGQESGTTLNHSIQRRLNGVRNRGYIVPPKVTSK</sequence>
<organism evidence="2">
    <name type="scientific">viral metagenome</name>
    <dbReference type="NCBI Taxonomy" id="1070528"/>
    <lineage>
        <taxon>unclassified sequences</taxon>
        <taxon>metagenomes</taxon>
        <taxon>organismal metagenomes</taxon>
    </lineage>
</organism>
<feature type="region of interest" description="Disordered" evidence="1">
    <location>
        <begin position="28"/>
        <end position="47"/>
    </location>
</feature>
<feature type="compositionally biased region" description="Polar residues" evidence="1">
    <location>
        <begin position="33"/>
        <end position="47"/>
    </location>
</feature>
<accession>A0A6C0JA57</accession>
<feature type="compositionally biased region" description="Polar residues" evidence="1">
    <location>
        <begin position="1"/>
        <end position="10"/>
    </location>
</feature>
<evidence type="ECO:0000256" key="1">
    <source>
        <dbReference type="SAM" id="MobiDB-lite"/>
    </source>
</evidence>